<organism evidence="10 11">
    <name type="scientific">Reichenbachiella faecimaris</name>
    <dbReference type="NCBI Taxonomy" id="692418"/>
    <lineage>
        <taxon>Bacteria</taxon>
        <taxon>Pseudomonadati</taxon>
        <taxon>Bacteroidota</taxon>
        <taxon>Cytophagia</taxon>
        <taxon>Cytophagales</taxon>
        <taxon>Reichenbachiellaceae</taxon>
        <taxon>Reichenbachiella</taxon>
    </lineage>
</organism>
<dbReference type="InterPro" id="IPR036640">
    <property type="entry name" value="ABC1_TM_sf"/>
</dbReference>
<dbReference type="GO" id="GO:0016887">
    <property type="term" value="F:ATP hydrolysis activity"/>
    <property type="evidence" value="ECO:0007669"/>
    <property type="project" value="InterPro"/>
</dbReference>
<dbReference type="PROSITE" id="PS00211">
    <property type="entry name" value="ABC_TRANSPORTER_1"/>
    <property type="match status" value="1"/>
</dbReference>
<dbReference type="InterPro" id="IPR011527">
    <property type="entry name" value="ABC1_TM_dom"/>
</dbReference>
<protein>
    <submittedName>
        <fullName evidence="10">ABC transporter, permease/ATP-binding protein</fullName>
    </submittedName>
</protein>
<dbReference type="Gene3D" id="1.20.1560.10">
    <property type="entry name" value="ABC transporter type 1, transmembrane domain"/>
    <property type="match status" value="1"/>
</dbReference>
<evidence type="ECO:0000259" key="9">
    <source>
        <dbReference type="PROSITE" id="PS50929"/>
    </source>
</evidence>
<dbReference type="Proteomes" id="UP000192472">
    <property type="component" value="Unassembled WGS sequence"/>
</dbReference>
<feature type="transmembrane region" description="Helical" evidence="7">
    <location>
        <begin position="307"/>
        <end position="328"/>
    </location>
</feature>
<evidence type="ECO:0000256" key="7">
    <source>
        <dbReference type="SAM" id="Phobius"/>
    </source>
</evidence>
<dbReference type="GO" id="GO:0015421">
    <property type="term" value="F:ABC-type oligopeptide transporter activity"/>
    <property type="evidence" value="ECO:0007669"/>
    <property type="project" value="TreeGrafter"/>
</dbReference>
<feature type="domain" description="ABC transmembrane type-1" evidence="9">
    <location>
        <begin position="49"/>
        <end position="333"/>
    </location>
</feature>
<gene>
    <name evidence="10" type="ORF">SAMN04488029_1839</name>
</gene>
<dbReference type="InterPro" id="IPR003439">
    <property type="entry name" value="ABC_transporter-like_ATP-bd"/>
</dbReference>
<keyword evidence="4 10" id="KW-0067">ATP-binding</keyword>
<evidence type="ECO:0000259" key="8">
    <source>
        <dbReference type="PROSITE" id="PS50893"/>
    </source>
</evidence>
<feature type="domain" description="ABC transporter" evidence="8">
    <location>
        <begin position="366"/>
        <end position="602"/>
    </location>
</feature>
<keyword evidence="11" id="KW-1185">Reference proteome</keyword>
<evidence type="ECO:0000256" key="5">
    <source>
        <dbReference type="ARBA" id="ARBA00022989"/>
    </source>
</evidence>
<feature type="transmembrane region" description="Helical" evidence="7">
    <location>
        <begin position="48"/>
        <end position="69"/>
    </location>
</feature>
<dbReference type="CDD" id="cd18576">
    <property type="entry name" value="ABC_6TM_bac_exporter_ABCB8_10_like"/>
    <property type="match status" value="1"/>
</dbReference>
<dbReference type="InterPro" id="IPR039421">
    <property type="entry name" value="Type_1_exporter"/>
</dbReference>
<dbReference type="PROSITE" id="PS50893">
    <property type="entry name" value="ABC_TRANSPORTER_2"/>
    <property type="match status" value="1"/>
</dbReference>
<reference evidence="10 11" key="1">
    <citation type="submission" date="2017-04" db="EMBL/GenBank/DDBJ databases">
        <authorList>
            <person name="Afonso C.L."/>
            <person name="Miller P.J."/>
            <person name="Scott M.A."/>
            <person name="Spackman E."/>
            <person name="Goraichik I."/>
            <person name="Dimitrov K.M."/>
            <person name="Suarez D.L."/>
            <person name="Swayne D.E."/>
        </authorList>
    </citation>
    <scope>NUCLEOTIDE SEQUENCE [LARGE SCALE GENOMIC DNA]</scope>
    <source>
        <strain evidence="10 11">DSM 26133</strain>
    </source>
</reference>
<dbReference type="AlphaFoldDB" id="A0A1W2GBX0"/>
<keyword evidence="6 7" id="KW-0472">Membrane</keyword>
<evidence type="ECO:0000256" key="4">
    <source>
        <dbReference type="ARBA" id="ARBA00022840"/>
    </source>
</evidence>
<dbReference type="InterPro" id="IPR027417">
    <property type="entry name" value="P-loop_NTPase"/>
</dbReference>
<keyword evidence="2 7" id="KW-0812">Transmembrane</keyword>
<dbReference type="PANTHER" id="PTHR43394:SF1">
    <property type="entry name" value="ATP-BINDING CASSETTE SUB-FAMILY B MEMBER 10, MITOCHONDRIAL"/>
    <property type="match status" value="1"/>
</dbReference>
<dbReference type="FunFam" id="3.40.50.300:FF:000218">
    <property type="entry name" value="Multidrug ABC transporter ATP-binding protein"/>
    <property type="match status" value="1"/>
</dbReference>
<dbReference type="SUPFAM" id="SSF90123">
    <property type="entry name" value="ABC transporter transmembrane region"/>
    <property type="match status" value="1"/>
</dbReference>
<dbReference type="Pfam" id="PF00664">
    <property type="entry name" value="ABC_membrane"/>
    <property type="match status" value="1"/>
</dbReference>
<feature type="transmembrane region" description="Helical" evidence="7">
    <location>
        <begin position="272"/>
        <end position="295"/>
    </location>
</feature>
<evidence type="ECO:0000313" key="11">
    <source>
        <dbReference type="Proteomes" id="UP000192472"/>
    </source>
</evidence>
<dbReference type="SMART" id="SM00382">
    <property type="entry name" value="AAA"/>
    <property type="match status" value="1"/>
</dbReference>
<dbReference type="STRING" id="692418.SAMN04488029_1839"/>
<accession>A0A1W2GBX0</accession>
<dbReference type="PROSITE" id="PS50929">
    <property type="entry name" value="ABC_TM1F"/>
    <property type="match status" value="1"/>
</dbReference>
<dbReference type="SUPFAM" id="SSF52540">
    <property type="entry name" value="P-loop containing nucleoside triphosphate hydrolases"/>
    <property type="match status" value="1"/>
</dbReference>
<dbReference type="EMBL" id="FWYF01000002">
    <property type="protein sequence ID" value="SMD34101.1"/>
    <property type="molecule type" value="Genomic_DNA"/>
</dbReference>
<dbReference type="Gene3D" id="3.40.50.300">
    <property type="entry name" value="P-loop containing nucleotide triphosphate hydrolases"/>
    <property type="match status" value="1"/>
</dbReference>
<evidence type="ECO:0000256" key="2">
    <source>
        <dbReference type="ARBA" id="ARBA00022692"/>
    </source>
</evidence>
<evidence type="ECO:0000256" key="3">
    <source>
        <dbReference type="ARBA" id="ARBA00022741"/>
    </source>
</evidence>
<feature type="transmembrane region" description="Helical" evidence="7">
    <location>
        <begin position="192"/>
        <end position="209"/>
    </location>
</feature>
<feature type="transmembrane region" description="Helical" evidence="7">
    <location>
        <begin position="169"/>
        <end position="186"/>
    </location>
</feature>
<comment type="subcellular location">
    <subcellularLocation>
        <location evidence="1">Cell membrane</location>
        <topology evidence="1">Multi-pass membrane protein</topology>
    </subcellularLocation>
</comment>
<keyword evidence="3" id="KW-0547">Nucleotide-binding</keyword>
<dbReference type="InterPro" id="IPR003593">
    <property type="entry name" value="AAA+_ATPase"/>
</dbReference>
<dbReference type="Pfam" id="PF00005">
    <property type="entry name" value="ABC_tran"/>
    <property type="match status" value="1"/>
</dbReference>
<dbReference type="InterPro" id="IPR017871">
    <property type="entry name" value="ABC_transporter-like_CS"/>
</dbReference>
<sequence>MDKDKFAQNLTAMAKEKIKAEEKRALNKENFGKLYGIFKYLLPYKAKFVIGLIFLVLGSFLLLAFPFIAGKLIDVASGEGTWLLSDINSIALSLVVILFLQGIISFFRVYLFAQVSENAMADVRFDLYKKLLYLPITFYDQHRTGDLMSRMSSDVTLLQTTFSTTLAEVIRQVVTLVAGIVIIFVITPALSTFMIMTLPIIIVAAMIFGKKIRRLSRQSQDELANSSTIVEETLQSIIAVKSFTNEWFEKARYKKSLTQVVSLALKTATFRAGFISFIIFALFGGMVAILWYGAVLLQSGEMTLGDLTSFAFYTAFIGGSIAGIGDLFGQVQRAIGASERILEIHNESSELEEVSEENLIRFKGELSFDEVAFQYPSRKDMPVLCGLSMQVDSGEKVALVGKSGAGKSTIAHLLMRLYDGFGGSIKVDGQEIQSYDLSAFRKNIGIVPQEVILFGGTIRENIAYGKPNATEEEIEAAAQKAHALEFIKSFPEGLDTLVGERGVKLSGGQRQRIAIARTILKDPAILILDEATSSLDAESEQQVQLALNELMKGRTTLIIAHRLATIKEVDRIYVVENGKIKESGAHNELIGDVNGTYHHLVNLQLVN</sequence>
<name>A0A1W2GBX0_REIFA</name>
<evidence type="ECO:0000256" key="6">
    <source>
        <dbReference type="ARBA" id="ARBA00023136"/>
    </source>
</evidence>
<evidence type="ECO:0000256" key="1">
    <source>
        <dbReference type="ARBA" id="ARBA00004651"/>
    </source>
</evidence>
<evidence type="ECO:0000313" key="10">
    <source>
        <dbReference type="EMBL" id="SMD34101.1"/>
    </source>
</evidence>
<dbReference type="GO" id="GO:0005886">
    <property type="term" value="C:plasma membrane"/>
    <property type="evidence" value="ECO:0007669"/>
    <property type="project" value="UniProtKB-SubCell"/>
</dbReference>
<dbReference type="PANTHER" id="PTHR43394">
    <property type="entry name" value="ATP-DEPENDENT PERMEASE MDL1, MITOCHONDRIAL"/>
    <property type="match status" value="1"/>
</dbReference>
<proteinExistence type="predicted"/>
<feature type="transmembrane region" description="Helical" evidence="7">
    <location>
        <begin position="89"/>
        <end position="111"/>
    </location>
</feature>
<keyword evidence="5 7" id="KW-1133">Transmembrane helix</keyword>
<dbReference type="GO" id="GO:0005524">
    <property type="term" value="F:ATP binding"/>
    <property type="evidence" value="ECO:0007669"/>
    <property type="project" value="UniProtKB-KW"/>
</dbReference>